<sequence>MPNNSPTLPNASDAPDRVLVQTDNFHIPRDFGQYSTSFRARIQSSQMELRFINDLLIEYPDAIVQTLDEMHIINFKLQWEASKFVNENKDFTTLPQANTIKMDNINKCIDQDAILENMKKIATIPSGCLENFGSLQSNIIYLCGENVLPTTATVHHFPELNWHTDGGTDAKFKIVY</sequence>
<organism evidence="1 2">
    <name type="scientific">Caenorhabditis angaria</name>
    <dbReference type="NCBI Taxonomy" id="860376"/>
    <lineage>
        <taxon>Eukaryota</taxon>
        <taxon>Metazoa</taxon>
        <taxon>Ecdysozoa</taxon>
        <taxon>Nematoda</taxon>
        <taxon>Chromadorea</taxon>
        <taxon>Rhabditida</taxon>
        <taxon>Rhabditina</taxon>
        <taxon>Rhabditomorpha</taxon>
        <taxon>Rhabditoidea</taxon>
        <taxon>Rhabditidae</taxon>
        <taxon>Peloderinae</taxon>
        <taxon>Caenorhabditis</taxon>
    </lineage>
</organism>
<dbReference type="AlphaFoldDB" id="A0A9P1N356"/>
<accession>A0A9P1N356</accession>
<proteinExistence type="predicted"/>
<comment type="caution">
    <text evidence="1">The sequence shown here is derived from an EMBL/GenBank/DDBJ whole genome shotgun (WGS) entry which is preliminary data.</text>
</comment>
<name>A0A9P1N356_9PELO</name>
<evidence type="ECO:0000313" key="2">
    <source>
        <dbReference type="Proteomes" id="UP001152747"/>
    </source>
</evidence>
<gene>
    <name evidence="1" type="ORF">CAMP_LOCUS8748</name>
</gene>
<dbReference type="EMBL" id="CANHGI010000003">
    <property type="protein sequence ID" value="CAI5446111.1"/>
    <property type="molecule type" value="Genomic_DNA"/>
</dbReference>
<evidence type="ECO:0000313" key="1">
    <source>
        <dbReference type="EMBL" id="CAI5446111.1"/>
    </source>
</evidence>
<dbReference type="Proteomes" id="UP001152747">
    <property type="component" value="Unassembled WGS sequence"/>
</dbReference>
<protein>
    <submittedName>
        <fullName evidence="1">Uncharacterized protein</fullName>
    </submittedName>
</protein>
<keyword evidence="2" id="KW-1185">Reference proteome</keyword>
<reference evidence="1" key="1">
    <citation type="submission" date="2022-11" db="EMBL/GenBank/DDBJ databases">
        <authorList>
            <person name="Kikuchi T."/>
        </authorList>
    </citation>
    <scope>NUCLEOTIDE SEQUENCE</scope>
    <source>
        <strain evidence="1">PS1010</strain>
    </source>
</reference>